<dbReference type="KEGG" id="tcb:TCARB_0292"/>
<sequence length="169" mass="18917">MMFTKRKGQIRVIEAVLATFMVVSIILLVMAFTRPLKSVYVRETSDLRQLAYDLLNNMAENNVFEKTISNLGSENTQQTGECTFYNLGFLASASLPPGLLFKIDIYRVDFDLASNSVNLVWIGCASNYDWKNIKLVESEPVTYTYVCTGDPDSVRGTTLLIQMVIGFSG</sequence>
<dbReference type="EMBL" id="CP007493">
    <property type="protein sequence ID" value="AJB41368.1"/>
    <property type="molecule type" value="Genomic_DNA"/>
</dbReference>
<protein>
    <submittedName>
        <fullName evidence="2">Uncharacterized protein</fullName>
    </submittedName>
</protein>
<reference evidence="3" key="1">
    <citation type="book" date="2010" name="EXTREMOPHILES" publisher="0:0-0">
        <title>Complete genome sequences of ten hyperthermophilic archaea reveal their metabolic capabilities and possible ecological roles.</title>
        <editorList>
            <person name="?"/>
        </editorList>
        <authorList>
            <person name="Ravin N.V."/>
            <person name="Mardanov A.V."/>
            <person name="Bonch-Osmolovskaya E.A."/>
            <person name="Skryabin K.G."/>
        </authorList>
    </citation>
    <scope>NUCLEOTIDE SEQUENCE [LARGE SCALE GENOMIC DNA]</scope>
    <source>
        <strain evidence="3">1505</strain>
    </source>
</reference>
<dbReference type="AlphaFoldDB" id="A0A3G1A5R8"/>
<accession>A0A3G1A5R8</accession>
<name>A0A3G1A5R8_9CREN</name>
<gene>
    <name evidence="2" type="ORF">TCARB_0292</name>
</gene>
<evidence type="ECO:0000256" key="1">
    <source>
        <dbReference type="SAM" id="Phobius"/>
    </source>
</evidence>
<feature type="transmembrane region" description="Helical" evidence="1">
    <location>
        <begin position="12"/>
        <end position="32"/>
    </location>
</feature>
<dbReference type="Proteomes" id="UP000266720">
    <property type="component" value="Chromosome"/>
</dbReference>
<keyword evidence="1" id="KW-1133">Transmembrane helix</keyword>
<dbReference type="STRING" id="697581.TCARB_0292"/>
<keyword evidence="1" id="KW-0812">Transmembrane</keyword>
<organism evidence="2 3">
    <name type="scientific">Thermofilum adornatum 1505</name>
    <dbReference type="NCBI Taxonomy" id="697581"/>
    <lineage>
        <taxon>Archaea</taxon>
        <taxon>Thermoproteota</taxon>
        <taxon>Thermoprotei</taxon>
        <taxon>Thermofilales</taxon>
        <taxon>Thermofilaceae</taxon>
        <taxon>Thermofilum</taxon>
    </lineage>
</organism>
<keyword evidence="1" id="KW-0472">Membrane</keyword>
<evidence type="ECO:0000313" key="2">
    <source>
        <dbReference type="EMBL" id="AJB41368.1"/>
    </source>
</evidence>
<evidence type="ECO:0000313" key="3">
    <source>
        <dbReference type="Proteomes" id="UP000266720"/>
    </source>
</evidence>
<proteinExistence type="predicted"/>